<dbReference type="AlphaFoldDB" id="A0A840R544"/>
<proteinExistence type="predicted"/>
<organism evidence="1 2">
    <name type="scientific">Zhongshania antarctica</name>
    <dbReference type="NCBI Taxonomy" id="641702"/>
    <lineage>
        <taxon>Bacteria</taxon>
        <taxon>Pseudomonadati</taxon>
        <taxon>Pseudomonadota</taxon>
        <taxon>Gammaproteobacteria</taxon>
        <taxon>Cellvibrionales</taxon>
        <taxon>Spongiibacteraceae</taxon>
        <taxon>Zhongshania</taxon>
    </lineage>
</organism>
<dbReference type="Proteomes" id="UP000536640">
    <property type="component" value="Unassembled WGS sequence"/>
</dbReference>
<evidence type="ECO:0000313" key="2">
    <source>
        <dbReference type="Proteomes" id="UP000536640"/>
    </source>
</evidence>
<reference evidence="1 2" key="1">
    <citation type="submission" date="2020-08" db="EMBL/GenBank/DDBJ databases">
        <title>Genomic Encyclopedia of Type Strains, Phase IV (KMG-IV): sequencing the most valuable type-strain genomes for metagenomic binning, comparative biology and taxonomic classification.</title>
        <authorList>
            <person name="Goeker M."/>
        </authorList>
    </citation>
    <scope>NUCLEOTIDE SEQUENCE [LARGE SCALE GENOMIC DNA]</scope>
    <source>
        <strain evidence="1 2">DSM 25701</strain>
    </source>
</reference>
<accession>A0A840R544</accession>
<gene>
    <name evidence="1" type="ORF">HNQ57_002584</name>
</gene>
<keyword evidence="2" id="KW-1185">Reference proteome</keyword>
<protein>
    <submittedName>
        <fullName evidence="1">Uncharacterized protein</fullName>
    </submittedName>
</protein>
<dbReference type="RefSeq" id="WP_184463535.1">
    <property type="nucleotide sequence ID" value="NZ_JACHHW010000006.1"/>
</dbReference>
<comment type="caution">
    <text evidence="1">The sequence shown here is derived from an EMBL/GenBank/DDBJ whole genome shotgun (WGS) entry which is preliminary data.</text>
</comment>
<evidence type="ECO:0000313" key="1">
    <source>
        <dbReference type="EMBL" id="MBB5188305.1"/>
    </source>
</evidence>
<sequence length="108" mass="12828">MYTTPESDNDYDEFVDVLYKEFPTMLTWRHSITGEELRTGFCVRPQWLPEIRRLLENLELLATINLTEKPLFRDLKDKRGNLSIHYDGGDDFADQLIESLEQYAFNQH</sequence>
<dbReference type="EMBL" id="JACHHW010000006">
    <property type="protein sequence ID" value="MBB5188305.1"/>
    <property type="molecule type" value="Genomic_DNA"/>
</dbReference>
<name>A0A840R544_9GAMM</name>